<dbReference type="Proteomes" id="UP001304298">
    <property type="component" value="Unassembled WGS sequence"/>
</dbReference>
<dbReference type="InterPro" id="IPR023286">
    <property type="entry name" value="ABATE_dom_sf"/>
</dbReference>
<dbReference type="RefSeq" id="WP_323333713.1">
    <property type="nucleotide sequence ID" value="NZ_JAYFSI010000011.1"/>
</dbReference>
<evidence type="ECO:0000259" key="1">
    <source>
        <dbReference type="Pfam" id="PF11706"/>
    </source>
</evidence>
<dbReference type="SUPFAM" id="SSF160904">
    <property type="entry name" value="Jann2411-like"/>
    <property type="match status" value="1"/>
</dbReference>
<gene>
    <name evidence="2" type="ORF">VA596_37565</name>
</gene>
<keyword evidence="3" id="KW-1185">Reference proteome</keyword>
<dbReference type="InterPro" id="IPR021005">
    <property type="entry name" value="Znf_CGNR"/>
</dbReference>
<evidence type="ECO:0000313" key="2">
    <source>
        <dbReference type="EMBL" id="MEA5365288.1"/>
    </source>
</evidence>
<protein>
    <submittedName>
        <fullName evidence="2">CGNR zinc finger domain-containing protein</fullName>
    </submittedName>
</protein>
<proteinExistence type="predicted"/>
<dbReference type="Gene3D" id="1.10.3300.10">
    <property type="entry name" value="Jann2411-like domain"/>
    <property type="match status" value="1"/>
</dbReference>
<feature type="domain" description="Zinc finger CGNR" evidence="1">
    <location>
        <begin position="3"/>
        <end position="46"/>
    </location>
</feature>
<name>A0ABU5RG88_9PSEU</name>
<accession>A0ABU5RG88</accession>
<evidence type="ECO:0000313" key="3">
    <source>
        <dbReference type="Proteomes" id="UP001304298"/>
    </source>
</evidence>
<dbReference type="Pfam" id="PF11706">
    <property type="entry name" value="zf-CGNR"/>
    <property type="match status" value="1"/>
</dbReference>
<organism evidence="2 3">
    <name type="scientific">Amycolatopsis heterodermiae</name>
    <dbReference type="NCBI Taxonomy" id="3110235"/>
    <lineage>
        <taxon>Bacteria</taxon>
        <taxon>Bacillati</taxon>
        <taxon>Actinomycetota</taxon>
        <taxon>Actinomycetes</taxon>
        <taxon>Pseudonocardiales</taxon>
        <taxon>Pseudonocardiaceae</taxon>
        <taxon>Amycolatopsis</taxon>
    </lineage>
</organism>
<sequence>MARFRTCAKAPCGAAFYDTSRSGSRVWHDVKTCGNVVNLRASRSRQKKS</sequence>
<dbReference type="EMBL" id="JAYFSI010000011">
    <property type="protein sequence ID" value="MEA5365288.1"/>
    <property type="molecule type" value="Genomic_DNA"/>
</dbReference>
<reference evidence="2 3" key="1">
    <citation type="submission" date="2023-12" db="EMBL/GenBank/DDBJ databases">
        <title>Amycolatopsis sp. V23-08.</title>
        <authorList>
            <person name="Somphong A."/>
        </authorList>
    </citation>
    <scope>NUCLEOTIDE SEQUENCE [LARGE SCALE GENOMIC DNA]</scope>
    <source>
        <strain evidence="2 3">V23-08</strain>
    </source>
</reference>
<comment type="caution">
    <text evidence="2">The sequence shown here is derived from an EMBL/GenBank/DDBJ whole genome shotgun (WGS) entry which is preliminary data.</text>
</comment>